<dbReference type="SUPFAM" id="SSF57701">
    <property type="entry name" value="Zn2/Cys6 DNA-binding domain"/>
    <property type="match status" value="1"/>
</dbReference>
<accession>A0A1Y2G1X8</accession>
<feature type="region of interest" description="Disordered" evidence="1">
    <location>
        <begin position="251"/>
        <end position="285"/>
    </location>
</feature>
<dbReference type="InterPro" id="IPR001138">
    <property type="entry name" value="Zn2Cys6_DnaBD"/>
</dbReference>
<feature type="compositionally biased region" description="Basic and acidic residues" evidence="1">
    <location>
        <begin position="101"/>
        <end position="113"/>
    </location>
</feature>
<dbReference type="SMART" id="SM00066">
    <property type="entry name" value="GAL4"/>
    <property type="match status" value="1"/>
</dbReference>
<feature type="compositionally biased region" description="Basic residues" evidence="1">
    <location>
        <begin position="130"/>
        <end position="143"/>
    </location>
</feature>
<dbReference type="CDD" id="cd00067">
    <property type="entry name" value="GAL4"/>
    <property type="match status" value="1"/>
</dbReference>
<name>A0A1Y2G1X8_9BASI</name>
<dbReference type="Pfam" id="PF00172">
    <property type="entry name" value="Zn_clus"/>
    <property type="match status" value="1"/>
</dbReference>
<comment type="caution">
    <text evidence="3">The sequence shown here is derived from an EMBL/GenBank/DDBJ whole genome shotgun (WGS) entry which is preliminary data.</text>
</comment>
<organism evidence="3 4">
    <name type="scientific">Leucosporidium creatinivorum</name>
    <dbReference type="NCBI Taxonomy" id="106004"/>
    <lineage>
        <taxon>Eukaryota</taxon>
        <taxon>Fungi</taxon>
        <taxon>Dikarya</taxon>
        <taxon>Basidiomycota</taxon>
        <taxon>Pucciniomycotina</taxon>
        <taxon>Microbotryomycetes</taxon>
        <taxon>Leucosporidiales</taxon>
        <taxon>Leucosporidium</taxon>
    </lineage>
</organism>
<dbReference type="Proteomes" id="UP000193467">
    <property type="component" value="Unassembled WGS sequence"/>
</dbReference>
<dbReference type="GO" id="GO:0000981">
    <property type="term" value="F:DNA-binding transcription factor activity, RNA polymerase II-specific"/>
    <property type="evidence" value="ECO:0007669"/>
    <property type="project" value="InterPro"/>
</dbReference>
<feature type="compositionally biased region" description="Low complexity" evidence="1">
    <location>
        <begin position="270"/>
        <end position="285"/>
    </location>
</feature>
<protein>
    <recommendedName>
        <fullName evidence="2">Zn(2)-C6 fungal-type domain-containing protein</fullName>
    </recommendedName>
</protein>
<dbReference type="GO" id="GO:0008270">
    <property type="term" value="F:zinc ion binding"/>
    <property type="evidence" value="ECO:0007669"/>
    <property type="project" value="InterPro"/>
</dbReference>
<dbReference type="AlphaFoldDB" id="A0A1Y2G1X8"/>
<dbReference type="InterPro" id="IPR036864">
    <property type="entry name" value="Zn2-C6_fun-type_DNA-bd_sf"/>
</dbReference>
<evidence type="ECO:0000313" key="3">
    <source>
        <dbReference type="EMBL" id="ORY90178.1"/>
    </source>
</evidence>
<dbReference type="EMBL" id="MCGR01000004">
    <property type="protein sequence ID" value="ORY90178.1"/>
    <property type="molecule type" value="Genomic_DNA"/>
</dbReference>
<evidence type="ECO:0000313" key="4">
    <source>
        <dbReference type="Proteomes" id="UP000193467"/>
    </source>
</evidence>
<dbReference type="OrthoDB" id="4236860at2759"/>
<feature type="domain" description="Zn(2)-C6 fungal-type" evidence="2">
    <location>
        <begin position="17"/>
        <end position="55"/>
    </location>
</feature>
<feature type="region of interest" description="Disordered" evidence="1">
    <location>
        <begin position="98"/>
        <end position="172"/>
    </location>
</feature>
<evidence type="ECO:0000256" key="1">
    <source>
        <dbReference type="SAM" id="MobiDB-lite"/>
    </source>
</evidence>
<dbReference type="PROSITE" id="PS50048">
    <property type="entry name" value="ZN2_CY6_FUNGAL_2"/>
    <property type="match status" value="1"/>
</dbReference>
<feature type="compositionally biased region" description="Basic and acidic residues" evidence="1">
    <location>
        <begin position="149"/>
        <end position="172"/>
    </location>
</feature>
<keyword evidence="4" id="KW-1185">Reference proteome</keyword>
<evidence type="ECO:0000259" key="2">
    <source>
        <dbReference type="PROSITE" id="PS50048"/>
    </source>
</evidence>
<gene>
    <name evidence="3" type="ORF">BCR35DRAFT_328813</name>
</gene>
<reference evidence="3 4" key="1">
    <citation type="submission" date="2016-07" db="EMBL/GenBank/DDBJ databases">
        <title>Pervasive Adenine N6-methylation of Active Genes in Fungi.</title>
        <authorList>
            <consortium name="DOE Joint Genome Institute"/>
            <person name="Mondo S.J."/>
            <person name="Dannebaum R.O."/>
            <person name="Kuo R.C."/>
            <person name="Labutti K."/>
            <person name="Haridas S."/>
            <person name="Kuo A."/>
            <person name="Salamov A."/>
            <person name="Ahrendt S.R."/>
            <person name="Lipzen A."/>
            <person name="Sullivan W."/>
            <person name="Andreopoulos W.B."/>
            <person name="Clum A."/>
            <person name="Lindquist E."/>
            <person name="Daum C."/>
            <person name="Ramamoorthy G.K."/>
            <person name="Gryganskyi A."/>
            <person name="Culley D."/>
            <person name="Magnuson J.K."/>
            <person name="James T.Y."/>
            <person name="O'Malley M.A."/>
            <person name="Stajich J.E."/>
            <person name="Spatafora J.W."/>
            <person name="Visel A."/>
            <person name="Grigoriev I.V."/>
        </authorList>
    </citation>
    <scope>NUCLEOTIDE SEQUENCE [LARGE SCALE GENOMIC DNA]</scope>
    <source>
        <strain evidence="3 4">62-1032</strain>
    </source>
</reference>
<dbReference type="Gene3D" id="4.10.240.10">
    <property type="entry name" value="Zn(2)-C6 fungal-type DNA-binding domain"/>
    <property type="match status" value="1"/>
</dbReference>
<dbReference type="InParanoid" id="A0A1Y2G1X8"/>
<sequence>MEGVTDSPKPVNRRTTSCQTCHRRKVACDLGAPCSACKKHALTLKKDPMSMICIYPCSPNELKIRRASYDDRLLAQKTEDEELGVRRRRTRSATALEGALDDLKVKDEPKEGSGRGGSPTSPSFVELKIKPKRRKSKEQKKVKAPVVEEPIREDFESSSREHKTTTTEQEPEHFIHSSILRPIGHDFHIFNQTPIYNTHTPMPPPFAYPDPFAEPASVPAFADPLPPAFITIFGSGTSLHSPIRSLTPMEALSPRPQASTSDSGSDEPLGDGFLSDSSPSSTSTNFTSPYEEYIAMVDQGYFAMWE</sequence>
<proteinExistence type="predicted"/>